<dbReference type="PANTHER" id="PTHR11601">
    <property type="entry name" value="CYSTEINE DESULFURYLASE FAMILY MEMBER"/>
    <property type="match status" value="1"/>
</dbReference>
<dbReference type="InterPro" id="IPR000192">
    <property type="entry name" value="Aminotrans_V_dom"/>
</dbReference>
<dbReference type="FunFam" id="3.40.640.10:FF:000083">
    <property type="entry name" value="Selenocysteine lyase"/>
    <property type="match status" value="1"/>
</dbReference>
<comment type="subunit">
    <text evidence="4">Homodimer.</text>
</comment>
<evidence type="ECO:0000313" key="13">
    <source>
        <dbReference type="EMBL" id="KAK2554765.1"/>
    </source>
</evidence>
<evidence type="ECO:0000256" key="2">
    <source>
        <dbReference type="ARBA" id="ARBA00004514"/>
    </source>
</evidence>
<evidence type="ECO:0000256" key="11">
    <source>
        <dbReference type="ARBA" id="ARBA00040554"/>
    </source>
</evidence>
<dbReference type="Gene3D" id="1.10.260.50">
    <property type="match status" value="1"/>
</dbReference>
<evidence type="ECO:0000256" key="5">
    <source>
        <dbReference type="ARBA" id="ARBA00022490"/>
    </source>
</evidence>
<dbReference type="InterPro" id="IPR015424">
    <property type="entry name" value="PyrdxlP-dep_Trfase"/>
</dbReference>
<evidence type="ECO:0000256" key="9">
    <source>
        <dbReference type="ARBA" id="ARBA00037407"/>
    </source>
</evidence>
<protein>
    <recommendedName>
        <fullName evidence="11">Selenocysteine lyase</fullName>
        <ecNumber evidence="10">4.4.1.16</ecNumber>
    </recommendedName>
</protein>
<organism evidence="13 14">
    <name type="scientific">Acropora cervicornis</name>
    <name type="common">Staghorn coral</name>
    <dbReference type="NCBI Taxonomy" id="6130"/>
    <lineage>
        <taxon>Eukaryota</taxon>
        <taxon>Metazoa</taxon>
        <taxon>Cnidaria</taxon>
        <taxon>Anthozoa</taxon>
        <taxon>Hexacorallia</taxon>
        <taxon>Scleractinia</taxon>
        <taxon>Astrocoeniina</taxon>
        <taxon>Acroporidae</taxon>
        <taxon>Acropora</taxon>
    </lineage>
</organism>
<keyword evidence="6" id="KW-0808">Transferase</keyword>
<sequence length="422" mass="46332">MENEDQDKIYLDYNATTPLESSVLTAIHEALRDAWGNPSSSYMAGKKAAQAIKQARNSTADMIGALSNDVIFTSGGTEANNMVINCALEHFNEFYAKQEQCTPHQVPHVITSNLEHDSIQLPLLQLKQQGQIEVAFVPASKDSGAVTASAIEQEVKPNTCLVTVMMANNETGVIQPIEDISKAIREKNKIRSSEKLPRILIHTDAAQAIGKIKVNVKELGVDYLTVVGHKFYGPRIGALYARNLGHDTMIYPMFYGGGQERNFRPGTENTGMIAGLGQACQLVLHNLNQYHNNMKMVRDYLELKLEETFGDKIHFNGKFEASERIPNTCNVSFLGPGLEGRKVLGTVEKLQASVGAACHSDNVSHPSPILTAIGVPCDVAMNALRLSVGRYTSKDDVEAVMEDLKAAVEFLRKEWAIKNTTN</sequence>
<evidence type="ECO:0000259" key="12">
    <source>
        <dbReference type="Pfam" id="PF00266"/>
    </source>
</evidence>
<dbReference type="FunFam" id="3.90.1150.10:FF:000065">
    <property type="entry name" value="Selenocysteine lyase"/>
    <property type="match status" value="1"/>
</dbReference>
<evidence type="ECO:0000256" key="10">
    <source>
        <dbReference type="ARBA" id="ARBA00039054"/>
    </source>
</evidence>
<dbReference type="EC" id="4.4.1.16" evidence="10"/>
<evidence type="ECO:0000256" key="3">
    <source>
        <dbReference type="ARBA" id="ARBA00009236"/>
    </source>
</evidence>
<dbReference type="Pfam" id="PF00266">
    <property type="entry name" value="Aminotran_5"/>
    <property type="match status" value="1"/>
</dbReference>
<dbReference type="AlphaFoldDB" id="A0AAD9UYZ9"/>
<comment type="function">
    <text evidence="9">Catalyzes the decomposition of L-selenocysteine to L-alanine and elemental selenium.</text>
</comment>
<dbReference type="PIRSF" id="PIRSF005572">
    <property type="entry name" value="NifS"/>
    <property type="match status" value="1"/>
</dbReference>
<evidence type="ECO:0000256" key="8">
    <source>
        <dbReference type="ARBA" id="ARBA00023239"/>
    </source>
</evidence>
<comment type="subcellular location">
    <subcellularLocation>
        <location evidence="2">Cytoplasm</location>
        <location evidence="2">Cytosol</location>
    </subcellularLocation>
</comment>
<gene>
    <name evidence="13" type="ORF">P5673_023732</name>
</gene>
<comment type="caution">
    <text evidence="13">The sequence shown here is derived from an EMBL/GenBank/DDBJ whole genome shotgun (WGS) entry which is preliminary data.</text>
</comment>
<dbReference type="GO" id="GO:0016740">
    <property type="term" value="F:transferase activity"/>
    <property type="evidence" value="ECO:0007669"/>
    <property type="project" value="UniProtKB-KW"/>
</dbReference>
<dbReference type="InterPro" id="IPR016454">
    <property type="entry name" value="Cysteine_dSase"/>
</dbReference>
<evidence type="ECO:0000256" key="7">
    <source>
        <dbReference type="ARBA" id="ARBA00022898"/>
    </source>
</evidence>
<accession>A0AAD9UYZ9</accession>
<proteinExistence type="inferred from homology"/>
<dbReference type="SUPFAM" id="SSF53383">
    <property type="entry name" value="PLP-dependent transferases"/>
    <property type="match status" value="1"/>
</dbReference>
<dbReference type="Gene3D" id="3.40.640.10">
    <property type="entry name" value="Type I PLP-dependent aspartate aminotransferase-like (Major domain)"/>
    <property type="match status" value="1"/>
</dbReference>
<keyword evidence="14" id="KW-1185">Reference proteome</keyword>
<evidence type="ECO:0000256" key="1">
    <source>
        <dbReference type="ARBA" id="ARBA00001933"/>
    </source>
</evidence>
<dbReference type="GO" id="GO:0009000">
    <property type="term" value="F:selenocysteine lyase activity"/>
    <property type="evidence" value="ECO:0007669"/>
    <property type="project" value="UniProtKB-EC"/>
</dbReference>
<keyword evidence="8 13" id="KW-0456">Lyase</keyword>
<evidence type="ECO:0000256" key="6">
    <source>
        <dbReference type="ARBA" id="ARBA00022679"/>
    </source>
</evidence>
<dbReference type="InterPro" id="IPR015421">
    <property type="entry name" value="PyrdxlP-dep_Trfase_major"/>
</dbReference>
<evidence type="ECO:0000313" key="14">
    <source>
        <dbReference type="Proteomes" id="UP001249851"/>
    </source>
</evidence>
<reference evidence="13" key="1">
    <citation type="journal article" date="2023" name="G3 (Bethesda)">
        <title>Whole genome assembly and annotation of the endangered Caribbean coral Acropora cervicornis.</title>
        <authorList>
            <person name="Selwyn J.D."/>
            <person name="Vollmer S.V."/>
        </authorList>
    </citation>
    <scope>NUCLEOTIDE SEQUENCE</scope>
    <source>
        <strain evidence="13">K2</strain>
    </source>
</reference>
<comment type="cofactor">
    <cofactor evidence="1">
        <name>pyridoxal 5'-phosphate</name>
        <dbReference type="ChEBI" id="CHEBI:597326"/>
    </cofactor>
</comment>
<name>A0AAD9UYZ9_ACRCE</name>
<dbReference type="GO" id="GO:0005829">
    <property type="term" value="C:cytosol"/>
    <property type="evidence" value="ECO:0007669"/>
    <property type="project" value="UniProtKB-SubCell"/>
</dbReference>
<dbReference type="InterPro" id="IPR015422">
    <property type="entry name" value="PyrdxlP-dep_Trfase_small"/>
</dbReference>
<feature type="domain" description="Aminotransferase class V" evidence="12">
    <location>
        <begin position="9"/>
        <end position="400"/>
    </location>
</feature>
<comment type="similarity">
    <text evidence="3">Belongs to the class-V pyridoxal-phosphate-dependent aminotransferase family.</text>
</comment>
<dbReference type="PANTHER" id="PTHR11601:SF62">
    <property type="entry name" value="SELENOCYSTEINE LYASE"/>
    <property type="match status" value="1"/>
</dbReference>
<keyword evidence="7" id="KW-0663">Pyridoxal phosphate</keyword>
<dbReference type="EMBL" id="JARQWQ010000067">
    <property type="protein sequence ID" value="KAK2554765.1"/>
    <property type="molecule type" value="Genomic_DNA"/>
</dbReference>
<evidence type="ECO:0000256" key="4">
    <source>
        <dbReference type="ARBA" id="ARBA00011738"/>
    </source>
</evidence>
<keyword evidence="5" id="KW-0963">Cytoplasm</keyword>
<dbReference type="Proteomes" id="UP001249851">
    <property type="component" value="Unassembled WGS sequence"/>
</dbReference>
<reference evidence="13" key="2">
    <citation type="journal article" date="2023" name="Science">
        <title>Genomic signatures of disease resistance in endangered staghorn corals.</title>
        <authorList>
            <person name="Vollmer S.V."/>
            <person name="Selwyn J.D."/>
            <person name="Despard B.A."/>
            <person name="Roesel C.L."/>
        </authorList>
    </citation>
    <scope>NUCLEOTIDE SEQUENCE</scope>
    <source>
        <strain evidence="13">K2</strain>
    </source>
</reference>
<dbReference type="Gene3D" id="3.90.1150.10">
    <property type="entry name" value="Aspartate Aminotransferase, domain 1"/>
    <property type="match status" value="1"/>
</dbReference>